<organism evidence="1 2">
    <name type="scientific">Streptomyces prasinosporus</name>
    <dbReference type="NCBI Taxonomy" id="68256"/>
    <lineage>
        <taxon>Bacteria</taxon>
        <taxon>Bacillati</taxon>
        <taxon>Actinomycetota</taxon>
        <taxon>Actinomycetes</taxon>
        <taxon>Kitasatosporales</taxon>
        <taxon>Streptomycetaceae</taxon>
        <taxon>Streptomyces</taxon>
        <taxon>Streptomyces albogriseolus group</taxon>
    </lineage>
</organism>
<sequence length="48" mass="5221">MVPPHCTGGIGQELLCLMTYGTGVDGIRSRWTRPLVNVDEAQGYTAQQ</sequence>
<protein>
    <submittedName>
        <fullName evidence="1">Uncharacterized protein</fullName>
    </submittedName>
</protein>
<name>A0ABP6TFV0_9ACTN</name>
<reference evidence="2" key="1">
    <citation type="journal article" date="2019" name="Int. J. Syst. Evol. Microbiol.">
        <title>The Global Catalogue of Microorganisms (GCM) 10K type strain sequencing project: providing services to taxonomists for standard genome sequencing and annotation.</title>
        <authorList>
            <consortium name="The Broad Institute Genomics Platform"/>
            <consortium name="The Broad Institute Genome Sequencing Center for Infectious Disease"/>
            <person name="Wu L."/>
            <person name="Ma J."/>
        </authorList>
    </citation>
    <scope>NUCLEOTIDE SEQUENCE [LARGE SCALE GENOMIC DNA]</scope>
    <source>
        <strain evidence="2">JCM 4816</strain>
    </source>
</reference>
<evidence type="ECO:0000313" key="2">
    <source>
        <dbReference type="Proteomes" id="UP001501455"/>
    </source>
</evidence>
<evidence type="ECO:0000313" key="1">
    <source>
        <dbReference type="EMBL" id="GAA3494062.1"/>
    </source>
</evidence>
<comment type="caution">
    <text evidence="1">The sequence shown here is derived from an EMBL/GenBank/DDBJ whole genome shotgun (WGS) entry which is preliminary data.</text>
</comment>
<dbReference type="Proteomes" id="UP001501455">
    <property type="component" value="Unassembled WGS sequence"/>
</dbReference>
<dbReference type="EMBL" id="BAAAXF010000014">
    <property type="protein sequence ID" value="GAA3494062.1"/>
    <property type="molecule type" value="Genomic_DNA"/>
</dbReference>
<keyword evidence="2" id="KW-1185">Reference proteome</keyword>
<gene>
    <name evidence="1" type="ORF">GCM10019016_011610</name>
</gene>
<proteinExistence type="predicted"/>
<accession>A0ABP6TFV0</accession>